<organism evidence="4">
    <name type="scientific">Caldicellulosiruptor owensensis</name>
    <dbReference type="NCBI Taxonomy" id="55205"/>
    <lineage>
        <taxon>Bacteria</taxon>
        <taxon>Bacillati</taxon>
        <taxon>Bacillota</taxon>
        <taxon>Bacillota incertae sedis</taxon>
        <taxon>Caldicellulosiruptorales</taxon>
        <taxon>Caldicellulosiruptoraceae</taxon>
        <taxon>Caldicellulosiruptor</taxon>
    </lineage>
</organism>
<dbReference type="AlphaFoldDB" id="A0A7C5Z135"/>
<comment type="caution">
    <text evidence="4">The sequence shown here is derived from an EMBL/GenBank/DDBJ whole genome shotgun (WGS) entry which is preliminary data.</text>
</comment>
<accession>A0A7C5Z135</accession>
<dbReference type="InterPro" id="IPR000089">
    <property type="entry name" value="Biotin_lipoyl"/>
</dbReference>
<sequence>MRKFKVKINSQEFVVEVEEIRVENATSVVPRPKIGHFEPRQEKYEDKTKQNPVPSSDKNLVVAQLPGTIVRVLKSEGDVVDANEPVLILEAMKMENEVVAPGKGKIKKIYVREGQKVAKGDLLFEIE</sequence>
<keyword evidence="1" id="KW-0092">Biotin</keyword>
<dbReference type="PROSITE" id="PS50968">
    <property type="entry name" value="BIOTINYL_LIPOYL"/>
    <property type="match status" value="1"/>
</dbReference>
<dbReference type="SUPFAM" id="SSF51230">
    <property type="entry name" value="Single hybrid motif"/>
    <property type="match status" value="1"/>
</dbReference>
<gene>
    <name evidence="4" type="ORF">ENL71_03020</name>
</gene>
<protein>
    <submittedName>
        <fullName evidence="4">Acetyl-CoA carboxylase biotin carboxyl carrier protein subunit</fullName>
    </submittedName>
</protein>
<feature type="compositionally biased region" description="Basic and acidic residues" evidence="2">
    <location>
        <begin position="35"/>
        <end position="49"/>
    </location>
</feature>
<dbReference type="PROSITE" id="PS00188">
    <property type="entry name" value="BIOTIN"/>
    <property type="match status" value="1"/>
</dbReference>
<dbReference type="InterPro" id="IPR001882">
    <property type="entry name" value="Biotin_BS"/>
</dbReference>
<dbReference type="InterPro" id="IPR011053">
    <property type="entry name" value="Single_hybrid_motif"/>
</dbReference>
<feature type="region of interest" description="Disordered" evidence="2">
    <location>
        <begin position="33"/>
        <end position="58"/>
    </location>
</feature>
<reference evidence="4" key="1">
    <citation type="journal article" date="2020" name="mSystems">
        <title>Genome- and Community-Level Interaction Insights into Carbon Utilization and Element Cycling Functions of Hydrothermarchaeota in Hydrothermal Sediment.</title>
        <authorList>
            <person name="Zhou Z."/>
            <person name="Liu Y."/>
            <person name="Xu W."/>
            <person name="Pan J."/>
            <person name="Luo Z.H."/>
            <person name="Li M."/>
        </authorList>
    </citation>
    <scope>NUCLEOTIDE SEQUENCE [LARGE SCALE GENOMIC DNA]</scope>
    <source>
        <strain evidence="4">SpSt-102</strain>
    </source>
</reference>
<proteinExistence type="predicted"/>
<dbReference type="Pfam" id="PF00364">
    <property type="entry name" value="Biotin_lipoyl"/>
    <property type="match status" value="1"/>
</dbReference>
<evidence type="ECO:0000256" key="2">
    <source>
        <dbReference type="SAM" id="MobiDB-lite"/>
    </source>
</evidence>
<dbReference type="FunFam" id="2.40.50.100:FF:000003">
    <property type="entry name" value="Acetyl-CoA carboxylase biotin carboxyl carrier protein"/>
    <property type="match status" value="1"/>
</dbReference>
<evidence type="ECO:0000313" key="4">
    <source>
        <dbReference type="EMBL" id="HHS01493.1"/>
    </source>
</evidence>
<evidence type="ECO:0000259" key="3">
    <source>
        <dbReference type="PROSITE" id="PS50968"/>
    </source>
</evidence>
<feature type="domain" description="Lipoyl-binding" evidence="3">
    <location>
        <begin position="48"/>
        <end position="127"/>
    </location>
</feature>
<dbReference type="PANTHER" id="PTHR45266">
    <property type="entry name" value="OXALOACETATE DECARBOXYLASE ALPHA CHAIN"/>
    <property type="match status" value="1"/>
</dbReference>
<dbReference type="PANTHER" id="PTHR45266:SF3">
    <property type="entry name" value="OXALOACETATE DECARBOXYLASE ALPHA CHAIN"/>
    <property type="match status" value="1"/>
</dbReference>
<dbReference type="Gene3D" id="2.40.50.100">
    <property type="match status" value="1"/>
</dbReference>
<dbReference type="CDD" id="cd06850">
    <property type="entry name" value="biotinyl_domain"/>
    <property type="match status" value="1"/>
</dbReference>
<name>A0A7C5Z135_9FIRM</name>
<dbReference type="InterPro" id="IPR050709">
    <property type="entry name" value="Biotin_Carboxyl_Carrier/Decarb"/>
</dbReference>
<evidence type="ECO:0000256" key="1">
    <source>
        <dbReference type="ARBA" id="ARBA00023267"/>
    </source>
</evidence>
<dbReference type="EMBL" id="DRUZ01000037">
    <property type="protein sequence ID" value="HHS01493.1"/>
    <property type="molecule type" value="Genomic_DNA"/>
</dbReference>